<protein>
    <submittedName>
        <fullName evidence="1">Uncharacterized protein</fullName>
    </submittedName>
</protein>
<organism evidence="1 2">
    <name type="scientific">Streptococcus sobrinus W1703</name>
    <dbReference type="NCBI Taxonomy" id="1227275"/>
    <lineage>
        <taxon>Bacteria</taxon>
        <taxon>Bacillati</taxon>
        <taxon>Bacillota</taxon>
        <taxon>Bacilli</taxon>
        <taxon>Lactobacillales</taxon>
        <taxon>Streptococcaceae</taxon>
        <taxon>Streptococcus</taxon>
    </lineage>
</organism>
<dbReference type="AlphaFoldDB" id="U2KG98"/>
<dbReference type="PATRIC" id="fig|1227275.3.peg.1030"/>
<sequence>MAILDQDFHCSAINFPLHGSSHDIEWTNFNHVTKDARDYQGKKHPEPHLVGLLLGGGLVLLAGETCQFVCPVIVDGRYYRLITAYRKVIAGVSVMSLFKNTSFIAKLMAKMAFDKRAVKTSLRI</sequence>
<accession>U2KG98</accession>
<reference evidence="1 2" key="1">
    <citation type="submission" date="2013-06" db="EMBL/GenBank/DDBJ databases">
        <authorList>
            <person name="Weinstock G."/>
            <person name="Sodergren E."/>
            <person name="Lobos E.A."/>
            <person name="Fulton L."/>
            <person name="Fulton R."/>
            <person name="Courtney L."/>
            <person name="Fronick C."/>
            <person name="O'Laughlin M."/>
            <person name="Godfrey J."/>
            <person name="Wilson R.M."/>
            <person name="Miner T."/>
            <person name="Farmer C."/>
            <person name="Delehaunty K."/>
            <person name="Cordes M."/>
            <person name="Minx P."/>
            <person name="Tomlinson C."/>
            <person name="Chen J."/>
            <person name="Wollam A."/>
            <person name="Pepin K.H."/>
            <person name="Bhonagiri V."/>
            <person name="Zhang X."/>
            <person name="Warren W."/>
            <person name="Mitreva M."/>
            <person name="Mardis E.R."/>
            <person name="Wilson R.K."/>
        </authorList>
    </citation>
    <scope>NUCLEOTIDE SEQUENCE [LARGE SCALE GENOMIC DNA]</scope>
    <source>
        <strain evidence="1 2">W1703</strain>
    </source>
</reference>
<dbReference type="Proteomes" id="UP000016617">
    <property type="component" value="Unassembled WGS sequence"/>
</dbReference>
<name>U2KG98_9STRE</name>
<dbReference type="HOGENOM" id="CLU_2036634_0_0_9"/>
<gene>
    <name evidence="1" type="ORF">HMPREF1557_01161</name>
</gene>
<evidence type="ECO:0000313" key="2">
    <source>
        <dbReference type="Proteomes" id="UP000016617"/>
    </source>
</evidence>
<evidence type="ECO:0000313" key="1">
    <source>
        <dbReference type="EMBL" id="ERJ76189.1"/>
    </source>
</evidence>
<dbReference type="OrthoDB" id="9776853at2"/>
<dbReference type="RefSeq" id="WP_019768751.1">
    <property type="nucleotide sequence ID" value="NZ_KI259683.1"/>
</dbReference>
<proteinExistence type="predicted"/>
<dbReference type="EMBL" id="AWVA01000070">
    <property type="protein sequence ID" value="ERJ76189.1"/>
    <property type="molecule type" value="Genomic_DNA"/>
</dbReference>
<comment type="caution">
    <text evidence="1">The sequence shown here is derived from an EMBL/GenBank/DDBJ whole genome shotgun (WGS) entry which is preliminary data.</text>
</comment>